<proteinExistence type="predicted"/>
<dbReference type="AlphaFoldDB" id="A0A2N3KUC2"/>
<accession>A0A2N3KUC2</accession>
<comment type="caution">
    <text evidence="1">The sequence shown here is derived from an EMBL/GenBank/DDBJ whole genome shotgun (WGS) entry which is preliminary data.</text>
</comment>
<evidence type="ECO:0000313" key="2">
    <source>
        <dbReference type="Proteomes" id="UP000233597"/>
    </source>
</evidence>
<reference evidence="1 2" key="1">
    <citation type="submission" date="2017-09" db="EMBL/GenBank/DDBJ databases">
        <title>Biodiversity and function of Thalassospira species in the particle-attached aromatic-hydrocarbon-degrading consortia from the surface seawater of the South China Sea.</title>
        <authorList>
            <person name="Dong C."/>
            <person name="Liu R."/>
            <person name="Shao Z."/>
        </authorList>
    </citation>
    <scope>NUCLEOTIDE SEQUENCE [LARGE SCALE GENOMIC DNA]</scope>
    <source>
        <strain evidence="1 2">CSC1P2</strain>
    </source>
</reference>
<dbReference type="EMBL" id="NWTK01000006">
    <property type="protein sequence ID" value="PKR54145.1"/>
    <property type="molecule type" value="Genomic_DNA"/>
</dbReference>
<gene>
    <name evidence="1" type="ORF">COO20_11445</name>
</gene>
<organism evidence="1 2">
    <name type="scientific">Thalassospira marina</name>
    <dbReference type="NCBI Taxonomy" id="2048283"/>
    <lineage>
        <taxon>Bacteria</taxon>
        <taxon>Pseudomonadati</taxon>
        <taxon>Pseudomonadota</taxon>
        <taxon>Alphaproteobacteria</taxon>
        <taxon>Rhodospirillales</taxon>
        <taxon>Thalassospiraceae</taxon>
        <taxon>Thalassospira</taxon>
    </lineage>
</organism>
<dbReference type="Proteomes" id="UP000233597">
    <property type="component" value="Unassembled WGS sequence"/>
</dbReference>
<evidence type="ECO:0000313" key="1">
    <source>
        <dbReference type="EMBL" id="PKR54145.1"/>
    </source>
</evidence>
<name>A0A2N3KUC2_9PROT</name>
<sequence length="64" mass="7116">MEWSVFCGFRNKVVFTSWKACGAEIPKLVLPVEITVLTEAGHWAYIKSVACPPGARNFGYAIRV</sequence>
<protein>
    <submittedName>
        <fullName evidence="1">Uncharacterized protein</fullName>
    </submittedName>
</protein>